<keyword evidence="3" id="KW-1185">Reference proteome</keyword>
<reference evidence="2 3" key="1">
    <citation type="submission" date="2018-04" db="EMBL/GenBank/DDBJ databases">
        <authorList>
            <person name="Eckel V.P."/>
            <person name="Vogel R.F."/>
        </authorList>
    </citation>
    <scope>NUCLEOTIDE SEQUENCE [LARGE SCALE GENOMIC DNA]</scope>
    <source>
        <strain evidence="3">TMW 2.1764</strain>
    </source>
</reference>
<accession>A0A5N6S6X4</accession>
<evidence type="ECO:0000313" key="2">
    <source>
        <dbReference type="EMBL" id="KAE8130223.1"/>
    </source>
</evidence>
<gene>
    <name evidence="2" type="ORF">DDE84_01195</name>
</gene>
<dbReference type="RefSeq" id="WP_152579916.1">
    <property type="nucleotide sequence ID" value="NZ_QDAG01000001.1"/>
</dbReference>
<dbReference type="Pfam" id="PF01844">
    <property type="entry name" value="HNH"/>
    <property type="match status" value="1"/>
</dbReference>
<dbReference type="CDD" id="cd00085">
    <property type="entry name" value="HNHc"/>
    <property type="match status" value="1"/>
</dbReference>
<keyword evidence="2" id="KW-0255">Endonuclease</keyword>
<dbReference type="InterPro" id="IPR003615">
    <property type="entry name" value="HNH_nuc"/>
</dbReference>
<comment type="caution">
    <text evidence="2">The sequence shown here is derived from an EMBL/GenBank/DDBJ whole genome shotgun (WGS) entry which is preliminary data.</text>
</comment>
<dbReference type="GO" id="GO:0003676">
    <property type="term" value="F:nucleic acid binding"/>
    <property type="evidence" value="ECO:0007669"/>
    <property type="project" value="InterPro"/>
</dbReference>
<dbReference type="Gene3D" id="1.10.30.50">
    <property type="match status" value="1"/>
</dbReference>
<organism evidence="2 3">
    <name type="scientific">Bifidobacterium tibiigranuli</name>
    <dbReference type="NCBI Taxonomy" id="2172043"/>
    <lineage>
        <taxon>Bacteria</taxon>
        <taxon>Bacillati</taxon>
        <taxon>Actinomycetota</taxon>
        <taxon>Actinomycetes</taxon>
        <taxon>Bifidobacteriales</taxon>
        <taxon>Bifidobacteriaceae</taxon>
        <taxon>Bifidobacterium</taxon>
    </lineage>
</organism>
<dbReference type="InterPro" id="IPR002711">
    <property type="entry name" value="HNH"/>
</dbReference>
<dbReference type="OrthoDB" id="4578716at2"/>
<evidence type="ECO:0000259" key="1">
    <source>
        <dbReference type="SMART" id="SM00507"/>
    </source>
</evidence>
<sequence>MPTRPSGRCTFPGCTSKATYRGRCDEHQELWQRQSKHTAVINRALWERVRRQALRRDHNTCVICGEPGNEVDHIREVADGGALYDLANTQTLCHQCHLKKTYAMARKRRLDRERRNASEESSGVDVMDVWRRLGFGS</sequence>
<protein>
    <submittedName>
        <fullName evidence="2">HNH endonuclease</fullName>
    </submittedName>
</protein>
<keyword evidence="2" id="KW-0540">Nuclease</keyword>
<dbReference type="SMART" id="SM00507">
    <property type="entry name" value="HNHc"/>
    <property type="match status" value="1"/>
</dbReference>
<proteinExistence type="predicted"/>
<dbReference type="EMBL" id="QDAG01000001">
    <property type="protein sequence ID" value="KAE8130223.1"/>
    <property type="molecule type" value="Genomic_DNA"/>
</dbReference>
<dbReference type="AlphaFoldDB" id="A0A5N6S6X4"/>
<feature type="domain" description="HNH nuclease" evidence="1">
    <location>
        <begin position="48"/>
        <end position="98"/>
    </location>
</feature>
<dbReference type="Proteomes" id="UP000325415">
    <property type="component" value="Unassembled WGS sequence"/>
</dbReference>
<evidence type="ECO:0000313" key="3">
    <source>
        <dbReference type="Proteomes" id="UP000325415"/>
    </source>
</evidence>
<name>A0A5N6S6X4_9BIFI</name>
<dbReference type="GO" id="GO:0008270">
    <property type="term" value="F:zinc ion binding"/>
    <property type="evidence" value="ECO:0007669"/>
    <property type="project" value="InterPro"/>
</dbReference>
<dbReference type="GeneID" id="78126320"/>
<dbReference type="GO" id="GO:0004519">
    <property type="term" value="F:endonuclease activity"/>
    <property type="evidence" value="ECO:0007669"/>
    <property type="project" value="UniProtKB-KW"/>
</dbReference>
<keyword evidence="2" id="KW-0378">Hydrolase</keyword>